<dbReference type="GO" id="GO:0046813">
    <property type="term" value="P:receptor-mediated virion attachment to host cell"/>
    <property type="evidence" value="ECO:0007669"/>
    <property type="project" value="TreeGrafter"/>
</dbReference>
<dbReference type="SUPFAM" id="SSF48452">
    <property type="entry name" value="TPR-like"/>
    <property type="match status" value="1"/>
</dbReference>
<reference evidence="5" key="1">
    <citation type="journal article" date="2020" name="mSystems">
        <title>Genome- and Community-Level Interaction Insights into Carbon Utilization and Element Cycling Functions of Hydrothermarchaeota in Hydrothermal Sediment.</title>
        <authorList>
            <person name="Zhou Z."/>
            <person name="Liu Y."/>
            <person name="Xu W."/>
            <person name="Pan J."/>
            <person name="Luo Z.H."/>
            <person name="Li M."/>
        </authorList>
    </citation>
    <scope>NUCLEOTIDE SEQUENCE [LARGE SCALE GENOMIC DNA]</scope>
    <source>
        <strain evidence="5">SpSt-769</strain>
    </source>
</reference>
<keyword evidence="4" id="KW-0472">Membrane</keyword>
<keyword evidence="4" id="KW-0812">Transmembrane</keyword>
<name>A0A7C4EVS7_9BACT</name>
<dbReference type="EMBL" id="DTGT01000297">
    <property type="protein sequence ID" value="HGH61493.1"/>
    <property type="molecule type" value="Genomic_DNA"/>
</dbReference>
<accession>A0A7C4EVS7</accession>
<feature type="repeat" description="TPR" evidence="3">
    <location>
        <begin position="120"/>
        <end position="153"/>
    </location>
</feature>
<dbReference type="GO" id="GO:0009279">
    <property type="term" value="C:cell outer membrane"/>
    <property type="evidence" value="ECO:0007669"/>
    <property type="project" value="TreeGrafter"/>
</dbReference>
<dbReference type="AlphaFoldDB" id="A0A7C4EVS7"/>
<evidence type="ECO:0000256" key="3">
    <source>
        <dbReference type="PROSITE-ProRule" id="PRU00339"/>
    </source>
</evidence>
<feature type="repeat" description="TPR" evidence="3">
    <location>
        <begin position="154"/>
        <end position="187"/>
    </location>
</feature>
<comment type="caution">
    <text evidence="5">The sequence shown here is derived from an EMBL/GenBank/DDBJ whole genome shotgun (WGS) entry which is preliminary data.</text>
</comment>
<feature type="transmembrane region" description="Helical" evidence="4">
    <location>
        <begin position="20"/>
        <end position="42"/>
    </location>
</feature>
<protein>
    <submittedName>
        <fullName evidence="5">Tetratricopeptide repeat protein</fullName>
    </submittedName>
</protein>
<evidence type="ECO:0000313" key="5">
    <source>
        <dbReference type="EMBL" id="HGH61493.1"/>
    </source>
</evidence>
<dbReference type="Gene3D" id="1.25.40.10">
    <property type="entry name" value="Tetratricopeptide repeat domain"/>
    <property type="match status" value="3"/>
</dbReference>
<keyword evidence="2 3" id="KW-0802">TPR repeat</keyword>
<organism evidence="5">
    <name type="scientific">Desulfomonile tiedjei</name>
    <dbReference type="NCBI Taxonomy" id="2358"/>
    <lineage>
        <taxon>Bacteria</taxon>
        <taxon>Pseudomonadati</taxon>
        <taxon>Thermodesulfobacteriota</taxon>
        <taxon>Desulfomonilia</taxon>
        <taxon>Desulfomonilales</taxon>
        <taxon>Desulfomonilaceae</taxon>
        <taxon>Desulfomonile</taxon>
    </lineage>
</organism>
<dbReference type="Pfam" id="PF13181">
    <property type="entry name" value="TPR_8"/>
    <property type="match status" value="2"/>
</dbReference>
<dbReference type="InterPro" id="IPR011990">
    <property type="entry name" value="TPR-like_helical_dom_sf"/>
</dbReference>
<dbReference type="PANTHER" id="PTHR44858">
    <property type="entry name" value="TETRATRICOPEPTIDE REPEAT PROTEIN 6"/>
    <property type="match status" value="1"/>
</dbReference>
<evidence type="ECO:0000256" key="2">
    <source>
        <dbReference type="ARBA" id="ARBA00022803"/>
    </source>
</evidence>
<proteinExistence type="predicted"/>
<dbReference type="Pfam" id="PF13432">
    <property type="entry name" value="TPR_16"/>
    <property type="match status" value="1"/>
</dbReference>
<sequence>MKVSKAAFTLSSVLGNAKGSGVYTFFGVLILVVALVVGIFVFPWGDVFRGKTNPDFVAANEAMARNQWDKAITLFDRCIKADPDDWAAYVGRSRAYVGSGNLQRALEDAGKALQKKPDSALAYGQRGIVEKVLQKYDDALRDFTEAIKLDPGYAWAYAQRADIYSRQQDQEKALQDANKAIQLKPNFVEALRLRAWVLSRMGKCKEANEDFMKVEKLSPNDAWSMQDKAWFLLTCPDESLQDPSKAMELAKKAIELTDGKDGVIYETIAEAYFRQGDALKAAESQRKAIELGSKKCPDGSCLKEMKQRLQKYEMAARPEVRNSYEFLPLDSAY</sequence>
<evidence type="ECO:0000256" key="4">
    <source>
        <dbReference type="SAM" id="Phobius"/>
    </source>
</evidence>
<dbReference type="SMART" id="SM00028">
    <property type="entry name" value="TPR"/>
    <property type="match status" value="6"/>
</dbReference>
<gene>
    <name evidence="5" type="ORF">ENV54_09370</name>
</gene>
<dbReference type="InterPro" id="IPR019734">
    <property type="entry name" value="TPR_rpt"/>
</dbReference>
<dbReference type="PANTHER" id="PTHR44858:SF1">
    <property type="entry name" value="UDP-N-ACETYLGLUCOSAMINE--PEPTIDE N-ACETYLGLUCOSAMINYLTRANSFERASE SPINDLY-RELATED"/>
    <property type="match status" value="1"/>
</dbReference>
<dbReference type="PROSITE" id="PS50005">
    <property type="entry name" value="TPR"/>
    <property type="match status" value="3"/>
</dbReference>
<dbReference type="InterPro" id="IPR050498">
    <property type="entry name" value="Ycf3"/>
</dbReference>
<keyword evidence="4" id="KW-1133">Transmembrane helix</keyword>
<feature type="repeat" description="TPR" evidence="3">
    <location>
        <begin position="86"/>
        <end position="119"/>
    </location>
</feature>
<dbReference type="Pfam" id="PF00515">
    <property type="entry name" value="TPR_1"/>
    <property type="match status" value="1"/>
</dbReference>
<keyword evidence="1" id="KW-0677">Repeat</keyword>
<evidence type="ECO:0000256" key="1">
    <source>
        <dbReference type="ARBA" id="ARBA00022737"/>
    </source>
</evidence>